<dbReference type="SUPFAM" id="SSF51161">
    <property type="entry name" value="Trimeric LpxA-like enzymes"/>
    <property type="match status" value="1"/>
</dbReference>
<proteinExistence type="predicted"/>
<evidence type="ECO:0000256" key="2">
    <source>
        <dbReference type="ARBA" id="ARBA00022737"/>
    </source>
</evidence>
<reference evidence="3 4" key="1">
    <citation type="submission" date="2016-10" db="EMBL/GenBank/DDBJ databases">
        <authorList>
            <person name="de Groot N.N."/>
        </authorList>
    </citation>
    <scope>NUCLEOTIDE SEQUENCE [LARGE SCALE GENOMIC DNA]</scope>
    <source>
        <strain evidence="3 4">CGMCC 1.6762</strain>
    </source>
</reference>
<evidence type="ECO:0000313" key="4">
    <source>
        <dbReference type="Proteomes" id="UP000198823"/>
    </source>
</evidence>
<dbReference type="Proteomes" id="UP000198823">
    <property type="component" value="Unassembled WGS sequence"/>
</dbReference>
<dbReference type="EMBL" id="FNAR01000002">
    <property type="protein sequence ID" value="SDD99290.1"/>
    <property type="molecule type" value="Genomic_DNA"/>
</dbReference>
<dbReference type="AlphaFoldDB" id="A0A1G6Z9L2"/>
<accession>A0A1G6Z9L2</accession>
<protein>
    <submittedName>
        <fullName evidence="3">Transferase hexapeptide (Six repeat-containing protein)</fullName>
    </submittedName>
</protein>
<dbReference type="Pfam" id="PF00132">
    <property type="entry name" value="Hexapep"/>
    <property type="match status" value="1"/>
</dbReference>
<dbReference type="OrthoDB" id="9788080at2"/>
<evidence type="ECO:0000256" key="1">
    <source>
        <dbReference type="ARBA" id="ARBA00022679"/>
    </source>
</evidence>
<keyword evidence="1 3" id="KW-0808">Transferase</keyword>
<dbReference type="GO" id="GO:0016740">
    <property type="term" value="F:transferase activity"/>
    <property type="evidence" value="ECO:0007669"/>
    <property type="project" value="UniProtKB-KW"/>
</dbReference>
<keyword evidence="2" id="KW-0677">Repeat</keyword>
<dbReference type="PROSITE" id="PS00101">
    <property type="entry name" value="HEXAPEP_TRANSFERASES"/>
    <property type="match status" value="1"/>
</dbReference>
<dbReference type="STRING" id="426756.SAMN04488126_102256"/>
<dbReference type="InterPro" id="IPR018357">
    <property type="entry name" value="Hexapep_transf_CS"/>
</dbReference>
<dbReference type="InterPro" id="IPR050179">
    <property type="entry name" value="Trans_hexapeptide_repeat"/>
</dbReference>
<dbReference type="InterPro" id="IPR011004">
    <property type="entry name" value="Trimer_LpxA-like_sf"/>
</dbReference>
<dbReference type="PANTHER" id="PTHR43300:SF11">
    <property type="entry name" value="ACETYLTRANSFERASE RV3034C-RELATED"/>
    <property type="match status" value="1"/>
</dbReference>
<dbReference type="PANTHER" id="PTHR43300">
    <property type="entry name" value="ACETYLTRANSFERASE"/>
    <property type="match status" value="1"/>
</dbReference>
<dbReference type="InterPro" id="IPR001451">
    <property type="entry name" value="Hexapep"/>
</dbReference>
<evidence type="ECO:0000313" key="3">
    <source>
        <dbReference type="EMBL" id="SDD99290.1"/>
    </source>
</evidence>
<dbReference type="RefSeq" id="WP_092094438.1">
    <property type="nucleotide sequence ID" value="NZ_FNAR01000002.1"/>
</dbReference>
<dbReference type="CDD" id="cd03349">
    <property type="entry name" value="LbH_XAT"/>
    <property type="match status" value="1"/>
</dbReference>
<gene>
    <name evidence="3" type="ORF">SAMN04488126_102256</name>
</gene>
<name>A0A1G6Z9L2_9BACL</name>
<organism evidence="3 4">
    <name type="scientific">Bhargavaea beijingensis</name>
    <dbReference type="NCBI Taxonomy" id="426756"/>
    <lineage>
        <taxon>Bacteria</taxon>
        <taxon>Bacillati</taxon>
        <taxon>Bacillota</taxon>
        <taxon>Bacilli</taxon>
        <taxon>Bacillales</taxon>
        <taxon>Caryophanaceae</taxon>
        <taxon>Bhargavaea</taxon>
    </lineage>
</organism>
<dbReference type="Gene3D" id="2.160.10.10">
    <property type="entry name" value="Hexapeptide repeat proteins"/>
    <property type="match status" value="1"/>
</dbReference>
<sequence>MNIKYVISKILKKLQIPSVHKSILHTTTRLGSRTEISQSRLGKYTYIGSDCQIIHAELGNFCSIADNCIIGGASHPLNWVSTSPVFHKGKNILRKNFSEHDFNVYKKTVIGHDVWIGSNSLIKSGVSIGSGSVIGMGSVVTKDIGEYEIWAGNPAKLIRKRFDEETISILLKSEWWKEDEKTLSTKAVYFNETQKFVEETTKSYEDRTSLFK</sequence>